<dbReference type="Proteomes" id="UP001515480">
    <property type="component" value="Unassembled WGS sequence"/>
</dbReference>
<evidence type="ECO:0000313" key="2">
    <source>
        <dbReference type="Proteomes" id="UP001515480"/>
    </source>
</evidence>
<accession>A0AB34KBJ8</accession>
<sequence length="257" mass="28257">MRRLEGCAAYVDEERVKRWAEQFQVFFRIPDHSSSEETLVEVAMPTREIESCWGIVPESLLTHADGISFRLPSFKAGAIDVGCVVKGQYPGGDAFSIKYHGSHCFARPPPPPVNFATCHTEQAHFSVIAEWSGGMQGRVTLQDSMWVRHRVVQLSFGEGGLQAGADVDRCYNAEFSGANEANGILSFTLPEKGMRQCGATDATGKAITDLEHQCFEFHIKQKPANTNRVKLLCPANYPSPPPPMVSSPPPPPMPVRV</sequence>
<dbReference type="EMBL" id="JBGBPQ010000001">
    <property type="protein sequence ID" value="KAL1530161.1"/>
    <property type="molecule type" value="Genomic_DNA"/>
</dbReference>
<proteinExistence type="predicted"/>
<keyword evidence="2" id="KW-1185">Reference proteome</keyword>
<dbReference type="AlphaFoldDB" id="A0AB34KBJ8"/>
<comment type="caution">
    <text evidence="1">The sequence shown here is derived from an EMBL/GenBank/DDBJ whole genome shotgun (WGS) entry which is preliminary data.</text>
</comment>
<evidence type="ECO:0000313" key="1">
    <source>
        <dbReference type="EMBL" id="KAL1530161.1"/>
    </source>
</evidence>
<protein>
    <submittedName>
        <fullName evidence="1">Uncharacterized protein</fullName>
    </submittedName>
</protein>
<gene>
    <name evidence="1" type="ORF">AB1Y20_001077</name>
</gene>
<reference evidence="1 2" key="1">
    <citation type="journal article" date="2024" name="Science">
        <title>Giant polyketide synthase enzymes in the biosynthesis of giant marine polyether toxins.</title>
        <authorList>
            <person name="Fallon T.R."/>
            <person name="Shende V.V."/>
            <person name="Wierzbicki I.H."/>
            <person name="Pendleton A.L."/>
            <person name="Watervoot N.F."/>
            <person name="Auber R.P."/>
            <person name="Gonzalez D.J."/>
            <person name="Wisecaver J.H."/>
            <person name="Moore B.S."/>
        </authorList>
    </citation>
    <scope>NUCLEOTIDE SEQUENCE [LARGE SCALE GENOMIC DNA]</scope>
    <source>
        <strain evidence="1 2">12B1</strain>
    </source>
</reference>
<organism evidence="1 2">
    <name type="scientific">Prymnesium parvum</name>
    <name type="common">Toxic golden alga</name>
    <dbReference type="NCBI Taxonomy" id="97485"/>
    <lineage>
        <taxon>Eukaryota</taxon>
        <taxon>Haptista</taxon>
        <taxon>Haptophyta</taxon>
        <taxon>Prymnesiophyceae</taxon>
        <taxon>Prymnesiales</taxon>
        <taxon>Prymnesiaceae</taxon>
        <taxon>Prymnesium</taxon>
    </lineage>
</organism>
<name>A0AB34KBJ8_PRYPA</name>